<keyword evidence="6" id="KW-1133">Transmembrane helix</keyword>
<evidence type="ECO:0000256" key="2">
    <source>
        <dbReference type="ARBA" id="ARBA00022980"/>
    </source>
</evidence>
<dbReference type="PANTHER" id="PTHR12934">
    <property type="entry name" value="50S RIBOSOMAL PROTEIN L15"/>
    <property type="match status" value="1"/>
</dbReference>
<dbReference type="InterPro" id="IPR058830">
    <property type="entry name" value="LolA-like_dom_1st"/>
</dbReference>
<keyword evidence="3" id="KW-0687">Ribonucleoprotein</keyword>
<feature type="chain" id="PRO_5042825344" description="Large ribosomal subunit protein uL15m" evidence="7">
    <location>
        <begin position="19"/>
        <end position="926"/>
    </location>
</feature>
<keyword evidence="13" id="KW-1185">Reference proteome</keyword>
<comment type="similarity">
    <text evidence="1">Belongs to the universal ribosomal protein uL15 family.</text>
</comment>
<evidence type="ECO:0000259" key="9">
    <source>
        <dbReference type="Pfam" id="PF25897"/>
    </source>
</evidence>
<name>A0AAN8INY5_TRICO</name>
<dbReference type="Proteomes" id="UP001331761">
    <property type="component" value="Unassembled WGS sequence"/>
</dbReference>
<gene>
    <name evidence="12" type="ORF">GCK32_004952</name>
</gene>
<comment type="caution">
    <text evidence="12">The sequence shown here is derived from an EMBL/GenBank/DDBJ whole genome shotgun (WGS) entry which is preliminary data.</text>
</comment>
<dbReference type="GO" id="GO:0003735">
    <property type="term" value="F:structural constituent of ribosome"/>
    <property type="evidence" value="ECO:0007669"/>
    <property type="project" value="InterPro"/>
</dbReference>
<evidence type="ECO:0000256" key="3">
    <source>
        <dbReference type="ARBA" id="ARBA00023274"/>
    </source>
</evidence>
<feature type="signal peptide" evidence="7">
    <location>
        <begin position="1"/>
        <end position="18"/>
    </location>
</feature>
<evidence type="ECO:0000256" key="1">
    <source>
        <dbReference type="ARBA" id="ARBA00007320"/>
    </source>
</evidence>
<evidence type="ECO:0000259" key="10">
    <source>
        <dbReference type="Pfam" id="PF25898"/>
    </source>
</evidence>
<feature type="domain" description="LolA-like" evidence="10">
    <location>
        <begin position="239"/>
        <end position="426"/>
    </location>
</feature>
<feature type="domain" description="DUF7959" evidence="11">
    <location>
        <begin position="454"/>
        <end position="576"/>
    </location>
</feature>
<evidence type="ECO:0000313" key="13">
    <source>
        <dbReference type="Proteomes" id="UP001331761"/>
    </source>
</evidence>
<dbReference type="GO" id="GO:0006412">
    <property type="term" value="P:translation"/>
    <property type="evidence" value="ECO:0007669"/>
    <property type="project" value="InterPro"/>
</dbReference>
<dbReference type="InterPro" id="IPR005749">
    <property type="entry name" value="Ribosomal_uL15_bac-type"/>
</dbReference>
<proteinExistence type="inferred from homology"/>
<feature type="domain" description="LolA-like" evidence="9">
    <location>
        <begin position="35"/>
        <end position="231"/>
    </location>
</feature>
<dbReference type="Pfam" id="PF25897">
    <property type="entry name" value="LolA_1st_nematode"/>
    <property type="match status" value="1"/>
</dbReference>
<evidence type="ECO:0000256" key="5">
    <source>
        <dbReference type="ARBA" id="ARBA00035423"/>
    </source>
</evidence>
<dbReference type="Pfam" id="PF25899">
    <property type="entry name" value="DUF7959"/>
    <property type="match status" value="1"/>
</dbReference>
<dbReference type="SUPFAM" id="SSF52080">
    <property type="entry name" value="Ribosomal proteins L15p and L18e"/>
    <property type="match status" value="1"/>
</dbReference>
<dbReference type="PANTHER" id="PTHR12934:SF11">
    <property type="entry name" value="LARGE RIBOSOMAL SUBUNIT PROTEIN UL15M"/>
    <property type="match status" value="1"/>
</dbReference>
<feature type="transmembrane region" description="Helical" evidence="6">
    <location>
        <begin position="585"/>
        <end position="615"/>
    </location>
</feature>
<dbReference type="GO" id="GO:0005762">
    <property type="term" value="C:mitochondrial large ribosomal subunit"/>
    <property type="evidence" value="ECO:0007669"/>
    <property type="project" value="TreeGrafter"/>
</dbReference>
<evidence type="ECO:0000256" key="6">
    <source>
        <dbReference type="SAM" id="Phobius"/>
    </source>
</evidence>
<protein>
    <recommendedName>
        <fullName evidence="4">Large ribosomal subunit protein uL15m</fullName>
    </recommendedName>
    <alternativeName>
        <fullName evidence="5">39S ribosomal protein L15, mitochondrial</fullName>
    </alternativeName>
</protein>
<evidence type="ECO:0000313" key="12">
    <source>
        <dbReference type="EMBL" id="KAK5976337.1"/>
    </source>
</evidence>
<dbReference type="AlphaFoldDB" id="A0AAN8INY5"/>
<evidence type="ECO:0000256" key="4">
    <source>
        <dbReference type="ARBA" id="ARBA00035299"/>
    </source>
</evidence>
<accession>A0AAN8INY5</accession>
<reference evidence="12 13" key="1">
    <citation type="submission" date="2019-10" db="EMBL/GenBank/DDBJ databases">
        <title>Assembly and Annotation for the nematode Trichostrongylus colubriformis.</title>
        <authorList>
            <person name="Martin J."/>
        </authorList>
    </citation>
    <scope>NUCLEOTIDE SEQUENCE [LARGE SCALE GENOMIC DNA]</scope>
    <source>
        <strain evidence="12">G859</strain>
        <tissue evidence="12">Whole worm</tissue>
    </source>
</reference>
<keyword evidence="6" id="KW-0472">Membrane</keyword>
<dbReference type="InterPro" id="IPR036227">
    <property type="entry name" value="Ribosomal_uL15/eL18_sf"/>
</dbReference>
<dbReference type="InterPro" id="IPR021131">
    <property type="entry name" value="Ribosomal_uL15/eL18"/>
</dbReference>
<keyword evidence="7" id="KW-0732">Signal</keyword>
<evidence type="ECO:0000259" key="8">
    <source>
        <dbReference type="Pfam" id="PF00828"/>
    </source>
</evidence>
<dbReference type="InterPro" id="IPR058265">
    <property type="entry name" value="DUF7959"/>
</dbReference>
<dbReference type="InterPro" id="IPR058831">
    <property type="entry name" value="LolA-like_dom_2nd"/>
</dbReference>
<keyword evidence="2" id="KW-0689">Ribosomal protein</keyword>
<evidence type="ECO:0000259" key="11">
    <source>
        <dbReference type="Pfam" id="PF25899"/>
    </source>
</evidence>
<keyword evidence="6" id="KW-0812">Transmembrane</keyword>
<evidence type="ECO:0000256" key="7">
    <source>
        <dbReference type="SAM" id="SignalP"/>
    </source>
</evidence>
<dbReference type="EMBL" id="WIXE01011985">
    <property type="protein sequence ID" value="KAK5976337.1"/>
    <property type="molecule type" value="Genomic_DNA"/>
</dbReference>
<dbReference type="Pfam" id="PF00828">
    <property type="entry name" value="Ribosomal_L27A"/>
    <property type="match status" value="1"/>
</dbReference>
<organism evidence="12 13">
    <name type="scientific">Trichostrongylus colubriformis</name>
    <name type="common">Black scour worm</name>
    <dbReference type="NCBI Taxonomy" id="6319"/>
    <lineage>
        <taxon>Eukaryota</taxon>
        <taxon>Metazoa</taxon>
        <taxon>Ecdysozoa</taxon>
        <taxon>Nematoda</taxon>
        <taxon>Chromadorea</taxon>
        <taxon>Rhabditida</taxon>
        <taxon>Rhabditina</taxon>
        <taxon>Rhabditomorpha</taxon>
        <taxon>Strongyloidea</taxon>
        <taxon>Trichostrongylidae</taxon>
        <taxon>Trichostrongylus</taxon>
    </lineage>
</organism>
<sequence length="926" mass="102979">MIWMRFTIFFFFLTLSLGEDATECDPRRQIAQKESLNETMRLPESYKVSGIISNWISNTTTAFTEAATTEGISTLLSSRNESLQWISVRPDASLFLFDRTSGQCRASTSLPLARFPELSKISANLTSLSTLLSGLVDSSKANPGELRDNRVVAGVEGVRWVSCVNGTNETASRQIEVVFAGVGSLKPPSSAFNNPLVLSIRVSEYGNFSDKKSLKSQLSVEFDRHDVVSSDDKQLFSTPAGTVCEGWKGANIPRNISDPYNAFIETVDENGTRYENTVQYSTKDELVIVSGSRKAGLLPIINETSLPDGDVSVIHDFTKGYEYALDYSRCHLSALPNNSADVVVSSEGTFLMRPLADILIAPELKFGHYGQVKADYGRVLDVFRSFDNRTGTVVEVHFDGNWLEKFITYRLVNGRPLLSSYSRYSQMSPIRPSQYEEPIRSCFVQSVQSHNDSNTFIFEVKSKSVKDVYSQGVENVTSGLANALIQIAPINPHRLRVFYDSGPDNSLRVFFSVFEKPDQKPAVVPRYNFTAEVSSSYFLQKLNETITKGDWKFSVFSGEGKPEEWVVAARSLNRYAPSSPSKTGYVGYTGGAMFVLGLFSLILGVAIGAGGVFFVTKRQRISTLAYQMAQRAASSAERALRIVEKSSRVRIQDLRDNVGARTLGRQVKKHANQAGHTRGALQHAAKPPLGWVWGNFFLPWQRMFPGEKYFNADINIRREYVPLSLLELSRLIDLGWVDPSLPIDVAALCRTQKFLIKPKLRQCGFDLTAEGADEFTHKVDIEVQYASQTAISAVERAGGRIRVAYYDPDSLQAAIDPKAWFMSGLPVPARKAPPPSLLEYYRNPTNRGYLAEAEDLVNSRKRLALVMGYDVPDSEISMGEKGPTQVFHGIPPGAVVSLTDKKMFLPTHPVVKDYYQKSFVADKQFP</sequence>
<dbReference type="Pfam" id="PF25898">
    <property type="entry name" value="LolA_2nd_metazoa"/>
    <property type="match status" value="1"/>
</dbReference>
<feature type="domain" description="Large ribosomal subunit protein uL15/eL18" evidence="8">
    <location>
        <begin position="723"/>
        <end position="801"/>
    </location>
</feature>